<organism evidence="5 6">
    <name type="scientific">Candidatus Kuenenbacteria bacterium CG23_combo_of_CG06-09_8_20_14_all_39_39</name>
    <dbReference type="NCBI Taxonomy" id="1974623"/>
    <lineage>
        <taxon>Bacteria</taxon>
        <taxon>Candidatus Kueneniibacteriota</taxon>
    </lineage>
</organism>
<dbReference type="PROSITE" id="PS50987">
    <property type="entry name" value="HTH_ARSR_2"/>
    <property type="match status" value="1"/>
</dbReference>
<protein>
    <submittedName>
        <fullName evidence="5">Transcriptional regulator</fullName>
    </submittedName>
</protein>
<dbReference type="InterPro" id="IPR051081">
    <property type="entry name" value="HTH_MetalResp_TranReg"/>
</dbReference>
<dbReference type="InterPro" id="IPR018334">
    <property type="entry name" value="ArsR_HTH"/>
</dbReference>
<dbReference type="EMBL" id="PCRX01000015">
    <property type="protein sequence ID" value="PIP29118.1"/>
    <property type="molecule type" value="Genomic_DNA"/>
</dbReference>
<dbReference type="InterPro" id="IPR036390">
    <property type="entry name" value="WH_DNA-bd_sf"/>
</dbReference>
<dbReference type="CDD" id="cd00090">
    <property type="entry name" value="HTH_ARSR"/>
    <property type="match status" value="1"/>
</dbReference>
<dbReference type="Gene3D" id="1.10.10.10">
    <property type="entry name" value="Winged helix-like DNA-binding domain superfamily/Winged helix DNA-binding domain"/>
    <property type="match status" value="1"/>
</dbReference>
<keyword evidence="3" id="KW-0804">Transcription</keyword>
<dbReference type="PROSITE" id="PS00846">
    <property type="entry name" value="HTH_ARSR_1"/>
    <property type="match status" value="1"/>
</dbReference>
<dbReference type="GO" id="GO:0003700">
    <property type="term" value="F:DNA-binding transcription factor activity"/>
    <property type="evidence" value="ECO:0007669"/>
    <property type="project" value="InterPro"/>
</dbReference>
<dbReference type="PANTHER" id="PTHR33154">
    <property type="entry name" value="TRANSCRIPTIONAL REGULATOR, ARSR FAMILY"/>
    <property type="match status" value="1"/>
</dbReference>
<keyword evidence="1" id="KW-0805">Transcription regulation</keyword>
<comment type="caution">
    <text evidence="5">The sequence shown here is derived from an EMBL/GenBank/DDBJ whole genome shotgun (WGS) entry which is preliminary data.</text>
</comment>
<dbReference type="SUPFAM" id="SSF46785">
    <property type="entry name" value="Winged helix' DNA-binding domain"/>
    <property type="match status" value="1"/>
</dbReference>
<accession>A0A2G9Z9U1</accession>
<dbReference type="InterPro" id="IPR001845">
    <property type="entry name" value="HTH_ArsR_DNA-bd_dom"/>
</dbReference>
<reference evidence="5 6" key="1">
    <citation type="submission" date="2017-09" db="EMBL/GenBank/DDBJ databases">
        <title>Depth-based differentiation of microbial function through sediment-hosted aquifers and enrichment of novel symbionts in the deep terrestrial subsurface.</title>
        <authorList>
            <person name="Probst A.J."/>
            <person name="Ladd B."/>
            <person name="Jarett J.K."/>
            <person name="Geller-Mcgrath D.E."/>
            <person name="Sieber C.M."/>
            <person name="Emerson J.B."/>
            <person name="Anantharaman K."/>
            <person name="Thomas B.C."/>
            <person name="Malmstrom R."/>
            <person name="Stieglmeier M."/>
            <person name="Klingl A."/>
            <person name="Woyke T."/>
            <person name="Ryan C.M."/>
            <person name="Banfield J.F."/>
        </authorList>
    </citation>
    <scope>NUCLEOTIDE SEQUENCE [LARGE SCALE GENOMIC DNA]</scope>
    <source>
        <strain evidence="5">CG23_combo_of_CG06-09_8_20_14_all_39_39</strain>
    </source>
</reference>
<dbReference type="Proteomes" id="UP000231235">
    <property type="component" value="Unassembled WGS sequence"/>
</dbReference>
<evidence type="ECO:0000256" key="1">
    <source>
        <dbReference type="ARBA" id="ARBA00023015"/>
    </source>
</evidence>
<gene>
    <name evidence="5" type="ORF">COX28_00815</name>
</gene>
<sequence>MNKNIKDLAKIFKALSDENRLKILSSVYAKECKCNDGQFSCRNETCIKDLSKLLDITIPTISHHIKELVNANLIITEKEGKWVYCKINQKAFLKTCTFLNNFLIK</sequence>
<dbReference type="InterPro" id="IPR011991">
    <property type="entry name" value="ArsR-like_HTH"/>
</dbReference>
<feature type="domain" description="HTH arsR-type" evidence="4">
    <location>
        <begin position="1"/>
        <end position="105"/>
    </location>
</feature>
<evidence type="ECO:0000259" key="4">
    <source>
        <dbReference type="PROSITE" id="PS50987"/>
    </source>
</evidence>
<dbReference type="GO" id="GO:0003677">
    <property type="term" value="F:DNA binding"/>
    <property type="evidence" value="ECO:0007669"/>
    <property type="project" value="UniProtKB-KW"/>
</dbReference>
<evidence type="ECO:0000256" key="2">
    <source>
        <dbReference type="ARBA" id="ARBA00023125"/>
    </source>
</evidence>
<dbReference type="AlphaFoldDB" id="A0A2G9Z9U1"/>
<evidence type="ECO:0000256" key="3">
    <source>
        <dbReference type="ARBA" id="ARBA00023163"/>
    </source>
</evidence>
<proteinExistence type="predicted"/>
<name>A0A2G9Z9U1_9BACT</name>
<dbReference type="InterPro" id="IPR036388">
    <property type="entry name" value="WH-like_DNA-bd_sf"/>
</dbReference>
<evidence type="ECO:0000313" key="5">
    <source>
        <dbReference type="EMBL" id="PIP29118.1"/>
    </source>
</evidence>
<evidence type="ECO:0000313" key="6">
    <source>
        <dbReference type="Proteomes" id="UP000231235"/>
    </source>
</evidence>
<dbReference type="SMART" id="SM00418">
    <property type="entry name" value="HTH_ARSR"/>
    <property type="match status" value="1"/>
</dbReference>
<dbReference type="Pfam" id="PF01022">
    <property type="entry name" value="HTH_5"/>
    <property type="match status" value="1"/>
</dbReference>
<dbReference type="PANTHER" id="PTHR33154:SF18">
    <property type="entry name" value="ARSENICAL RESISTANCE OPERON REPRESSOR"/>
    <property type="match status" value="1"/>
</dbReference>
<keyword evidence="2" id="KW-0238">DNA-binding</keyword>